<dbReference type="InterPro" id="IPR013249">
    <property type="entry name" value="RNA_pol_sigma70_r4_t2"/>
</dbReference>
<comment type="similarity">
    <text evidence="1">Belongs to the sigma-70 factor family. ECF subfamily.</text>
</comment>
<dbReference type="InterPro" id="IPR039425">
    <property type="entry name" value="RNA_pol_sigma-70-like"/>
</dbReference>
<comment type="caution">
    <text evidence="7">The sequence shown here is derived from an EMBL/GenBank/DDBJ whole genome shotgun (WGS) entry which is preliminary data.</text>
</comment>
<dbReference type="Pfam" id="PF08281">
    <property type="entry name" value="Sigma70_r4_2"/>
    <property type="match status" value="1"/>
</dbReference>
<gene>
    <name evidence="7" type="ORF">ACFFH4_20830</name>
</gene>
<dbReference type="InterPro" id="IPR013325">
    <property type="entry name" value="RNA_pol_sigma_r2"/>
</dbReference>
<dbReference type="CDD" id="cd06171">
    <property type="entry name" value="Sigma70_r4"/>
    <property type="match status" value="1"/>
</dbReference>
<dbReference type="Proteomes" id="UP001589833">
    <property type="component" value="Unassembled WGS sequence"/>
</dbReference>
<keyword evidence="3" id="KW-0731">Sigma factor</keyword>
<keyword evidence="2" id="KW-0805">Transcription regulation</keyword>
<accession>A0ABV6NKS9</accession>
<evidence type="ECO:0000256" key="2">
    <source>
        <dbReference type="ARBA" id="ARBA00023015"/>
    </source>
</evidence>
<evidence type="ECO:0000313" key="8">
    <source>
        <dbReference type="Proteomes" id="UP001589833"/>
    </source>
</evidence>
<feature type="domain" description="RNA polymerase sigma factor 70 region 4 type 2" evidence="6">
    <location>
        <begin position="105"/>
        <end position="153"/>
    </location>
</feature>
<dbReference type="RefSeq" id="WP_273847827.1">
    <property type="nucleotide sequence ID" value="NZ_JAQQWT010000036.1"/>
</dbReference>
<evidence type="ECO:0000259" key="5">
    <source>
        <dbReference type="Pfam" id="PF04542"/>
    </source>
</evidence>
<keyword evidence="4" id="KW-0804">Transcription</keyword>
<keyword evidence="8" id="KW-1185">Reference proteome</keyword>
<dbReference type="InterPro" id="IPR036388">
    <property type="entry name" value="WH-like_DNA-bd_sf"/>
</dbReference>
<feature type="domain" description="RNA polymerase sigma-70 region 2" evidence="5">
    <location>
        <begin position="20"/>
        <end position="82"/>
    </location>
</feature>
<dbReference type="Gene3D" id="1.10.1740.10">
    <property type="match status" value="1"/>
</dbReference>
<proteinExistence type="inferred from homology"/>
<sequence length="166" mass="19392">MPLKQETQVEAIKKYIKSQQKSFYRLAFSYTKNNEDALDVVQEATYKAIVSAHKLKNPAHIKTWFYRILVNESINVLRKRKKLVLDETVLDNLSYEDKDISESINLYNAIQQLESSLRVIIILRYFEDMKLEEIASVTKSNLSTVKSRLYRSLNILKDLIGSDELE</sequence>
<dbReference type="PANTHER" id="PTHR43133">
    <property type="entry name" value="RNA POLYMERASE ECF-TYPE SIGMA FACTO"/>
    <property type="match status" value="1"/>
</dbReference>
<organism evidence="7 8">
    <name type="scientific">Halalkalibacter alkalisediminis</name>
    <dbReference type="NCBI Taxonomy" id="935616"/>
    <lineage>
        <taxon>Bacteria</taxon>
        <taxon>Bacillati</taxon>
        <taxon>Bacillota</taxon>
        <taxon>Bacilli</taxon>
        <taxon>Bacillales</taxon>
        <taxon>Bacillaceae</taxon>
        <taxon>Halalkalibacter</taxon>
    </lineage>
</organism>
<protein>
    <submittedName>
        <fullName evidence="7">Sigma-70 family RNA polymerase sigma factor</fullName>
    </submittedName>
</protein>
<dbReference type="SUPFAM" id="SSF88659">
    <property type="entry name" value="Sigma3 and sigma4 domains of RNA polymerase sigma factors"/>
    <property type="match status" value="1"/>
</dbReference>
<evidence type="ECO:0000256" key="3">
    <source>
        <dbReference type="ARBA" id="ARBA00023082"/>
    </source>
</evidence>
<name>A0ABV6NKS9_9BACI</name>
<dbReference type="PANTHER" id="PTHR43133:SF60">
    <property type="entry name" value="RNA POLYMERASE SIGMA FACTOR SIGV"/>
    <property type="match status" value="1"/>
</dbReference>
<dbReference type="InterPro" id="IPR007627">
    <property type="entry name" value="RNA_pol_sigma70_r2"/>
</dbReference>
<reference evidence="7 8" key="1">
    <citation type="submission" date="2024-09" db="EMBL/GenBank/DDBJ databases">
        <authorList>
            <person name="Sun Q."/>
            <person name="Mori K."/>
        </authorList>
    </citation>
    <scope>NUCLEOTIDE SEQUENCE [LARGE SCALE GENOMIC DNA]</scope>
    <source>
        <strain evidence="7 8">NCAIM B.02301</strain>
    </source>
</reference>
<dbReference type="NCBIfam" id="TIGR02937">
    <property type="entry name" value="sigma70-ECF"/>
    <property type="match status" value="1"/>
</dbReference>
<dbReference type="Pfam" id="PF04542">
    <property type="entry name" value="Sigma70_r2"/>
    <property type="match status" value="1"/>
</dbReference>
<dbReference type="EMBL" id="JBHLTR010000057">
    <property type="protein sequence ID" value="MFC0561389.1"/>
    <property type="molecule type" value="Genomic_DNA"/>
</dbReference>
<evidence type="ECO:0000256" key="1">
    <source>
        <dbReference type="ARBA" id="ARBA00010641"/>
    </source>
</evidence>
<dbReference type="InterPro" id="IPR014284">
    <property type="entry name" value="RNA_pol_sigma-70_dom"/>
</dbReference>
<evidence type="ECO:0000259" key="6">
    <source>
        <dbReference type="Pfam" id="PF08281"/>
    </source>
</evidence>
<dbReference type="InterPro" id="IPR013324">
    <property type="entry name" value="RNA_pol_sigma_r3/r4-like"/>
</dbReference>
<evidence type="ECO:0000256" key="4">
    <source>
        <dbReference type="ARBA" id="ARBA00023163"/>
    </source>
</evidence>
<dbReference type="SUPFAM" id="SSF88946">
    <property type="entry name" value="Sigma2 domain of RNA polymerase sigma factors"/>
    <property type="match status" value="1"/>
</dbReference>
<evidence type="ECO:0000313" key="7">
    <source>
        <dbReference type="EMBL" id="MFC0561389.1"/>
    </source>
</evidence>
<dbReference type="Gene3D" id="1.10.10.10">
    <property type="entry name" value="Winged helix-like DNA-binding domain superfamily/Winged helix DNA-binding domain"/>
    <property type="match status" value="1"/>
</dbReference>